<proteinExistence type="predicted"/>
<evidence type="ECO:0000256" key="1">
    <source>
        <dbReference type="SAM" id="MobiDB-lite"/>
    </source>
</evidence>
<dbReference type="Pfam" id="PF23156">
    <property type="entry name" value="DUF7054"/>
    <property type="match status" value="1"/>
</dbReference>
<dbReference type="KEGG" id="cam:101497512"/>
<reference evidence="4" key="1">
    <citation type="submission" date="2025-08" db="UniProtKB">
        <authorList>
            <consortium name="RefSeq"/>
        </authorList>
    </citation>
    <scope>IDENTIFICATION</scope>
    <source>
        <tissue evidence="4">Etiolated seedlings</tissue>
    </source>
</reference>
<feature type="region of interest" description="Disordered" evidence="1">
    <location>
        <begin position="1"/>
        <end position="44"/>
    </location>
</feature>
<sequence length="174" mass="20091">MLITMTSPSPGHRRKFSGKTSMSSNRKLNQNTSTEKHSGIVDRRYVSTTPKMQTNDSVFRLSKLLMKVTIENRLGAIQMLMLPEDTVGDLIEATLVFYEKEKRRPILMNTDPRCYDLHYSKFTFQSLKRNEKLVDLESRNFFLCSNPPVSSSTQKQNVPMDSAFPWMILVHLLL</sequence>
<gene>
    <name evidence="4" type="primary">LOC101497512</name>
</gene>
<dbReference type="GeneID" id="101497512"/>
<dbReference type="RefSeq" id="XP_004515761.1">
    <property type="nucleotide sequence ID" value="XM_004515704.3"/>
</dbReference>
<protein>
    <submittedName>
        <fullName evidence="4">Uncharacterized protein LOC101497512 isoform X1</fullName>
    </submittedName>
</protein>
<dbReference type="PANTHER" id="PTHR33270:SF7">
    <property type="entry name" value="SNRNP25 UBIQUITIN-LIKE DOMAIN-CONTAINING PROTEIN"/>
    <property type="match status" value="1"/>
</dbReference>
<dbReference type="PaxDb" id="3827-XP_004515761.1"/>
<evidence type="ECO:0000259" key="2">
    <source>
        <dbReference type="Pfam" id="PF23156"/>
    </source>
</evidence>
<dbReference type="InterPro" id="IPR055482">
    <property type="entry name" value="DUF7054"/>
</dbReference>
<dbReference type="InterPro" id="IPR040358">
    <property type="entry name" value="At4g22758-like"/>
</dbReference>
<dbReference type="AlphaFoldDB" id="A0A1S2Z654"/>
<name>A0A1S2Z654_CICAR</name>
<feature type="compositionally biased region" description="Basic and acidic residues" evidence="1">
    <location>
        <begin position="34"/>
        <end position="44"/>
    </location>
</feature>
<dbReference type="OrthoDB" id="651546at2759"/>
<keyword evidence="3" id="KW-1185">Reference proteome</keyword>
<accession>A0A1S2Z654</accession>
<dbReference type="STRING" id="3827.A0A1S2Z654"/>
<dbReference type="eggNOG" id="KOG4197">
    <property type="taxonomic scope" value="Eukaryota"/>
</dbReference>
<evidence type="ECO:0000313" key="4">
    <source>
        <dbReference type="RefSeq" id="XP_004515761.1"/>
    </source>
</evidence>
<feature type="domain" description="DUF7054" evidence="2">
    <location>
        <begin position="61"/>
        <end position="144"/>
    </location>
</feature>
<organism evidence="3 4">
    <name type="scientific">Cicer arietinum</name>
    <name type="common">Chickpea</name>
    <name type="synonym">Garbanzo</name>
    <dbReference type="NCBI Taxonomy" id="3827"/>
    <lineage>
        <taxon>Eukaryota</taxon>
        <taxon>Viridiplantae</taxon>
        <taxon>Streptophyta</taxon>
        <taxon>Embryophyta</taxon>
        <taxon>Tracheophyta</taxon>
        <taxon>Spermatophyta</taxon>
        <taxon>Magnoliopsida</taxon>
        <taxon>eudicotyledons</taxon>
        <taxon>Gunneridae</taxon>
        <taxon>Pentapetalae</taxon>
        <taxon>rosids</taxon>
        <taxon>fabids</taxon>
        <taxon>Fabales</taxon>
        <taxon>Fabaceae</taxon>
        <taxon>Papilionoideae</taxon>
        <taxon>50 kb inversion clade</taxon>
        <taxon>NPAAA clade</taxon>
        <taxon>Hologalegina</taxon>
        <taxon>IRL clade</taxon>
        <taxon>Cicereae</taxon>
        <taxon>Cicer</taxon>
    </lineage>
</organism>
<feature type="compositionally biased region" description="Polar residues" evidence="1">
    <location>
        <begin position="18"/>
        <end position="33"/>
    </location>
</feature>
<dbReference type="Proteomes" id="UP000087171">
    <property type="component" value="Unplaced"/>
</dbReference>
<dbReference type="PANTHER" id="PTHR33270">
    <property type="entry name" value="BNAC05G50380D PROTEIN"/>
    <property type="match status" value="1"/>
</dbReference>
<evidence type="ECO:0000313" key="3">
    <source>
        <dbReference type="Proteomes" id="UP000087171"/>
    </source>
</evidence>